<keyword evidence="2" id="KW-1185">Reference proteome</keyword>
<evidence type="ECO:0000313" key="1">
    <source>
        <dbReference type="EMBL" id="KAK9874932.1"/>
    </source>
</evidence>
<sequence>MRILQETAKTTFKCGLNTAAQAEQQIATVRFPQLNAGKGGKLRQPEHYEGFSGAWKSSSRRSDVDAFRDSISDRPTFGIKCFTNSKFSFLRLPRDFNSLILEEQLVESIL</sequence>
<dbReference type="AlphaFoldDB" id="A0AAW1TTR8"/>
<proteinExistence type="predicted"/>
<evidence type="ECO:0000313" key="2">
    <source>
        <dbReference type="Proteomes" id="UP001431783"/>
    </source>
</evidence>
<gene>
    <name evidence="1" type="ORF">WA026_005748</name>
</gene>
<protein>
    <submittedName>
        <fullName evidence="1">Uncharacterized protein</fullName>
    </submittedName>
</protein>
<name>A0AAW1TTR8_9CUCU</name>
<dbReference type="EMBL" id="JARQZJ010000032">
    <property type="protein sequence ID" value="KAK9874932.1"/>
    <property type="molecule type" value="Genomic_DNA"/>
</dbReference>
<organism evidence="1 2">
    <name type="scientific">Henosepilachna vigintioctopunctata</name>
    <dbReference type="NCBI Taxonomy" id="420089"/>
    <lineage>
        <taxon>Eukaryota</taxon>
        <taxon>Metazoa</taxon>
        <taxon>Ecdysozoa</taxon>
        <taxon>Arthropoda</taxon>
        <taxon>Hexapoda</taxon>
        <taxon>Insecta</taxon>
        <taxon>Pterygota</taxon>
        <taxon>Neoptera</taxon>
        <taxon>Endopterygota</taxon>
        <taxon>Coleoptera</taxon>
        <taxon>Polyphaga</taxon>
        <taxon>Cucujiformia</taxon>
        <taxon>Coccinelloidea</taxon>
        <taxon>Coccinellidae</taxon>
        <taxon>Epilachninae</taxon>
        <taxon>Epilachnini</taxon>
        <taxon>Henosepilachna</taxon>
    </lineage>
</organism>
<dbReference type="Proteomes" id="UP001431783">
    <property type="component" value="Unassembled WGS sequence"/>
</dbReference>
<comment type="caution">
    <text evidence="1">The sequence shown here is derived from an EMBL/GenBank/DDBJ whole genome shotgun (WGS) entry which is preliminary data.</text>
</comment>
<reference evidence="1 2" key="1">
    <citation type="submission" date="2023-03" db="EMBL/GenBank/DDBJ databases">
        <title>Genome insight into feeding habits of ladybird beetles.</title>
        <authorList>
            <person name="Li H.-S."/>
            <person name="Huang Y.-H."/>
            <person name="Pang H."/>
        </authorList>
    </citation>
    <scope>NUCLEOTIDE SEQUENCE [LARGE SCALE GENOMIC DNA]</scope>
    <source>
        <strain evidence="1">SYSU_2023b</strain>
        <tissue evidence="1">Whole body</tissue>
    </source>
</reference>
<accession>A0AAW1TTR8</accession>